<dbReference type="EMBL" id="JARKIE010000021">
    <property type="protein sequence ID" value="KAJ7699978.1"/>
    <property type="molecule type" value="Genomic_DNA"/>
</dbReference>
<name>A0AAD7DUX9_MYCRO</name>
<keyword evidence="2" id="KW-1185">Reference proteome</keyword>
<protein>
    <recommendedName>
        <fullName evidence="3">Prolyl 4-hydroxylase alpha subunit Fe(2+) 2OG dioxygenase domain-containing protein</fullName>
    </recommendedName>
</protein>
<comment type="caution">
    <text evidence="1">The sequence shown here is derived from an EMBL/GenBank/DDBJ whole genome shotgun (WGS) entry which is preliminary data.</text>
</comment>
<dbReference type="Gene3D" id="2.60.120.620">
    <property type="entry name" value="q2cbj1_9rhob like domain"/>
    <property type="match status" value="1"/>
</dbReference>
<feature type="non-terminal residue" evidence="1">
    <location>
        <position position="1"/>
    </location>
</feature>
<dbReference type="PANTHER" id="PTHR33099:SF7">
    <property type="entry name" value="MYND-TYPE DOMAIN-CONTAINING PROTEIN"/>
    <property type="match status" value="1"/>
</dbReference>
<dbReference type="PANTHER" id="PTHR33099">
    <property type="entry name" value="FE2OG DIOXYGENASE DOMAIN-CONTAINING PROTEIN"/>
    <property type="match status" value="1"/>
</dbReference>
<reference evidence="1" key="1">
    <citation type="submission" date="2023-03" db="EMBL/GenBank/DDBJ databases">
        <title>Massive genome expansion in bonnet fungi (Mycena s.s.) driven by repeated elements and novel gene families across ecological guilds.</title>
        <authorList>
            <consortium name="Lawrence Berkeley National Laboratory"/>
            <person name="Harder C.B."/>
            <person name="Miyauchi S."/>
            <person name="Viragh M."/>
            <person name="Kuo A."/>
            <person name="Thoen E."/>
            <person name="Andreopoulos B."/>
            <person name="Lu D."/>
            <person name="Skrede I."/>
            <person name="Drula E."/>
            <person name="Henrissat B."/>
            <person name="Morin E."/>
            <person name="Kohler A."/>
            <person name="Barry K."/>
            <person name="LaButti K."/>
            <person name="Morin E."/>
            <person name="Salamov A."/>
            <person name="Lipzen A."/>
            <person name="Mereny Z."/>
            <person name="Hegedus B."/>
            <person name="Baldrian P."/>
            <person name="Stursova M."/>
            <person name="Weitz H."/>
            <person name="Taylor A."/>
            <person name="Grigoriev I.V."/>
            <person name="Nagy L.G."/>
            <person name="Martin F."/>
            <person name="Kauserud H."/>
        </authorList>
    </citation>
    <scope>NUCLEOTIDE SEQUENCE</scope>
    <source>
        <strain evidence="1">CBHHK067</strain>
    </source>
</reference>
<evidence type="ECO:0000313" key="1">
    <source>
        <dbReference type="EMBL" id="KAJ7699978.1"/>
    </source>
</evidence>
<organism evidence="1 2">
    <name type="scientific">Mycena rosella</name>
    <name type="common">Pink bonnet</name>
    <name type="synonym">Agaricus rosellus</name>
    <dbReference type="NCBI Taxonomy" id="1033263"/>
    <lineage>
        <taxon>Eukaryota</taxon>
        <taxon>Fungi</taxon>
        <taxon>Dikarya</taxon>
        <taxon>Basidiomycota</taxon>
        <taxon>Agaricomycotina</taxon>
        <taxon>Agaricomycetes</taxon>
        <taxon>Agaricomycetidae</taxon>
        <taxon>Agaricales</taxon>
        <taxon>Marasmiineae</taxon>
        <taxon>Mycenaceae</taxon>
        <taxon>Mycena</taxon>
    </lineage>
</organism>
<evidence type="ECO:0000313" key="2">
    <source>
        <dbReference type="Proteomes" id="UP001221757"/>
    </source>
</evidence>
<evidence type="ECO:0008006" key="3">
    <source>
        <dbReference type="Google" id="ProtNLM"/>
    </source>
</evidence>
<gene>
    <name evidence="1" type="ORF">B0H17DRAFT_1253475</name>
</gene>
<proteinExistence type="predicted"/>
<dbReference type="AlphaFoldDB" id="A0AAD7DUX9"/>
<dbReference type="Proteomes" id="UP001221757">
    <property type="component" value="Unassembled WGS sequence"/>
</dbReference>
<accession>A0AAD7DUX9</accession>
<sequence>QGDFERALNKPLHFQGTFYFRKTYADFPNPILRLGSLGHIGLPLSSREAKHVIAQCVQAPFGKGERTLVDINVRDTWEMDASQIHFDNSAWGTFMGQVTEEVCLKLGLVAKQASTVRCEPYKLLLYETGSHFLPHQDTEKAKGMFATVVVVLPSSFQGGAAHLLHGDLSTVIGSSHSLS</sequence>